<dbReference type="Proteomes" id="UP001150062">
    <property type="component" value="Unassembled WGS sequence"/>
</dbReference>
<reference evidence="2" key="2">
    <citation type="submission" date="2022-08" db="EMBL/GenBank/DDBJ databases">
        <title>Novel sulphate-reducing endosymbionts in the free-living metamonad Anaeramoeba.</title>
        <authorList>
            <person name="Jerlstrom-Hultqvist J."/>
            <person name="Cepicka I."/>
            <person name="Gallot-Lavallee L."/>
            <person name="Salas-Leiva D."/>
            <person name="Curtis B.A."/>
            <person name="Zahonova K."/>
            <person name="Pipaliya S."/>
            <person name="Dacks J."/>
            <person name="Roger A.J."/>
        </authorList>
    </citation>
    <scope>NUCLEOTIDE SEQUENCE</scope>
    <source>
        <strain evidence="2">Busselton2</strain>
    </source>
</reference>
<dbReference type="InterPro" id="IPR043136">
    <property type="entry name" value="B30.2/SPRY_sf"/>
</dbReference>
<evidence type="ECO:0000313" key="3">
    <source>
        <dbReference type="EMBL" id="KAJ6250494.1"/>
    </source>
</evidence>
<feature type="domain" description="B30.2/SPRY" evidence="1">
    <location>
        <begin position="1"/>
        <end position="178"/>
    </location>
</feature>
<evidence type="ECO:0000313" key="4">
    <source>
        <dbReference type="Proteomes" id="UP001146793"/>
    </source>
</evidence>
<evidence type="ECO:0000313" key="2">
    <source>
        <dbReference type="EMBL" id="KAJ3425142.1"/>
    </source>
</evidence>
<dbReference type="InterPro" id="IPR003877">
    <property type="entry name" value="SPRY_dom"/>
</dbReference>
<dbReference type="PANTHER" id="PTHR12245:SF5">
    <property type="entry name" value="SPRY DOMAIN-CONTAINING SOCS BOX PROTEIN 3"/>
    <property type="match status" value="1"/>
</dbReference>
<dbReference type="Proteomes" id="UP001146793">
    <property type="component" value="Unassembled WGS sequence"/>
</dbReference>
<proteinExistence type="predicted"/>
<comment type="caution">
    <text evidence="2">The sequence shown here is derived from an EMBL/GenBank/DDBJ whole genome shotgun (WGS) entry which is preliminary data.</text>
</comment>
<dbReference type="SUPFAM" id="SSF49899">
    <property type="entry name" value="Concanavalin A-like lectins/glucanases"/>
    <property type="match status" value="1"/>
</dbReference>
<dbReference type="EMBL" id="JAOAOG010000075">
    <property type="protein sequence ID" value="KAJ6250494.1"/>
    <property type="molecule type" value="Genomic_DNA"/>
</dbReference>
<dbReference type="AlphaFoldDB" id="A0AAV7Y5N0"/>
<evidence type="ECO:0000259" key="1">
    <source>
        <dbReference type="PROSITE" id="PS50188"/>
    </source>
</evidence>
<gene>
    <name evidence="2" type="ORF">M0812_27576</name>
    <name evidence="3" type="ORF">M0813_15980</name>
</gene>
<dbReference type="PROSITE" id="PS50188">
    <property type="entry name" value="B302_SPRY"/>
    <property type="match status" value="1"/>
</dbReference>
<dbReference type="EMBL" id="JANTQA010000070">
    <property type="protein sequence ID" value="KAJ3425142.1"/>
    <property type="molecule type" value="Genomic_DNA"/>
</dbReference>
<accession>A0AAV7Y5N0</accession>
<keyword evidence="5" id="KW-1185">Reference proteome</keyword>
<name>A0AAV7Y5N0_9EUKA</name>
<reference evidence="3" key="1">
    <citation type="submission" date="2022-08" db="EMBL/GenBank/DDBJ databases">
        <title>Novel sulfate-reducing endosymbionts in the free-living metamonad Anaeramoeba.</title>
        <authorList>
            <person name="Jerlstrom-Hultqvist J."/>
            <person name="Cepicka I."/>
            <person name="Gallot-Lavallee L."/>
            <person name="Salas-Leiva D."/>
            <person name="Curtis B.A."/>
            <person name="Zahonova K."/>
            <person name="Pipaliya S."/>
            <person name="Dacks J."/>
            <person name="Roger A.J."/>
        </authorList>
    </citation>
    <scope>NUCLEOTIDE SEQUENCE</scope>
    <source>
        <strain evidence="3">Schooner1</strain>
    </source>
</reference>
<dbReference type="PANTHER" id="PTHR12245">
    <property type="entry name" value="SPRY DOMAIN CONTAINING SOCS BOX PROTEIN"/>
    <property type="match status" value="1"/>
</dbReference>
<dbReference type="InterPro" id="IPR050672">
    <property type="entry name" value="FBXO45-Fsn/SPSB_families"/>
</dbReference>
<dbReference type="Gene3D" id="2.60.120.920">
    <property type="match status" value="1"/>
</dbReference>
<dbReference type="InterPro" id="IPR001870">
    <property type="entry name" value="B30.2/SPRY"/>
</dbReference>
<evidence type="ECO:0000313" key="5">
    <source>
        <dbReference type="Proteomes" id="UP001150062"/>
    </source>
</evidence>
<dbReference type="InterPro" id="IPR013320">
    <property type="entry name" value="ConA-like_dom_sf"/>
</dbReference>
<dbReference type="Pfam" id="PF00622">
    <property type="entry name" value="SPRY"/>
    <property type="match status" value="1"/>
</dbReference>
<organism evidence="2 4">
    <name type="scientific">Anaeramoeba flamelloides</name>
    <dbReference type="NCBI Taxonomy" id="1746091"/>
    <lineage>
        <taxon>Eukaryota</taxon>
        <taxon>Metamonada</taxon>
        <taxon>Anaeramoebidae</taxon>
        <taxon>Anaeramoeba</taxon>
    </lineage>
</organism>
<sequence>MTENEADNFDNIEHVNETWGTDKKGNGVEISNNKRTLRQTVSTTNSSGNTTCRGSTLMDQNRIYKFKVKVDTRGYGYVAVGIVLASSGMGEAKTISWSFDCYGSTKKISPNTGWVSYGTNVNAGDTITVIVDKSAGTLEFEVNDISQGVAFNNLPNEEFVFFTELSGNTGCQVSLCDF</sequence>
<protein>
    <submittedName>
        <fullName evidence="2">Spry domain containing socs box protein</fullName>
    </submittedName>
</protein>
<dbReference type="CDD" id="cd11709">
    <property type="entry name" value="SPRY"/>
    <property type="match status" value="1"/>
</dbReference>